<accession>A0A811S669</accession>
<evidence type="ECO:0000313" key="2">
    <source>
        <dbReference type="EMBL" id="CAD6336408.1"/>
    </source>
</evidence>
<dbReference type="AlphaFoldDB" id="A0A811S669"/>
<keyword evidence="3" id="KW-1185">Reference proteome</keyword>
<protein>
    <submittedName>
        <fullName evidence="2">Uncharacterized protein</fullName>
    </submittedName>
</protein>
<name>A0A811S669_9POAL</name>
<comment type="caution">
    <text evidence="2">The sequence shown here is derived from an EMBL/GenBank/DDBJ whole genome shotgun (WGS) entry which is preliminary data.</text>
</comment>
<dbReference type="EMBL" id="CAJGYO010000018">
    <property type="protein sequence ID" value="CAD6336408.1"/>
    <property type="molecule type" value="Genomic_DNA"/>
</dbReference>
<dbReference type="Proteomes" id="UP000604825">
    <property type="component" value="Unassembled WGS sequence"/>
</dbReference>
<reference evidence="2" key="1">
    <citation type="submission" date="2020-10" db="EMBL/GenBank/DDBJ databases">
        <authorList>
            <person name="Han B."/>
            <person name="Lu T."/>
            <person name="Zhao Q."/>
            <person name="Huang X."/>
            <person name="Zhao Y."/>
        </authorList>
    </citation>
    <scope>NUCLEOTIDE SEQUENCE</scope>
</reference>
<gene>
    <name evidence="2" type="ORF">NCGR_LOCUS60506</name>
</gene>
<proteinExistence type="predicted"/>
<organism evidence="2 3">
    <name type="scientific">Miscanthus lutarioriparius</name>
    <dbReference type="NCBI Taxonomy" id="422564"/>
    <lineage>
        <taxon>Eukaryota</taxon>
        <taxon>Viridiplantae</taxon>
        <taxon>Streptophyta</taxon>
        <taxon>Embryophyta</taxon>
        <taxon>Tracheophyta</taxon>
        <taxon>Spermatophyta</taxon>
        <taxon>Magnoliopsida</taxon>
        <taxon>Liliopsida</taxon>
        <taxon>Poales</taxon>
        <taxon>Poaceae</taxon>
        <taxon>PACMAD clade</taxon>
        <taxon>Panicoideae</taxon>
        <taxon>Andropogonodae</taxon>
        <taxon>Andropogoneae</taxon>
        <taxon>Saccharinae</taxon>
        <taxon>Miscanthus</taxon>
    </lineage>
</organism>
<evidence type="ECO:0000313" key="3">
    <source>
        <dbReference type="Proteomes" id="UP000604825"/>
    </source>
</evidence>
<evidence type="ECO:0000256" key="1">
    <source>
        <dbReference type="SAM" id="MobiDB-lite"/>
    </source>
</evidence>
<feature type="region of interest" description="Disordered" evidence="1">
    <location>
        <begin position="1"/>
        <end position="34"/>
    </location>
</feature>
<sequence>MATVSKDASKPSTLTTAGHEAAMAKTRGGGDGLGKYYNQHNHDLLLTVQQRINDLSRLEA</sequence>